<feature type="binding site" evidence="7">
    <location>
        <begin position="252"/>
        <end position="255"/>
    </location>
    <ligand>
        <name>GTP</name>
        <dbReference type="ChEBI" id="CHEBI:37565"/>
    </ligand>
</feature>
<dbReference type="Pfam" id="PF01926">
    <property type="entry name" value="MMR_HSR1"/>
    <property type="match status" value="1"/>
</dbReference>
<dbReference type="InterPro" id="IPR016496">
    <property type="entry name" value="GTPase_HflX"/>
</dbReference>
<dbReference type="Pfam" id="PF13167">
    <property type="entry name" value="GTP-bdg_N"/>
    <property type="match status" value="1"/>
</dbReference>
<reference evidence="10 11" key="1">
    <citation type="submission" date="2016-04" db="EMBL/GenBank/DDBJ databases">
        <title>Complete genome sequence of Bacillus oceanisediminis strain 2691.</title>
        <authorList>
            <person name="Jeong H."/>
            <person name="Kim H.J."/>
            <person name="Lee D.-W."/>
        </authorList>
    </citation>
    <scope>NUCLEOTIDE SEQUENCE [LARGE SCALE GENOMIC DNA]</scope>
    <source>
        <strain evidence="10 11">2691</strain>
    </source>
</reference>
<comment type="function">
    <text evidence="6">GTPase that associates with the 50S ribosomal subunit and may have a role during protein synthesis or ribosome biogenesis.</text>
</comment>
<dbReference type="GO" id="GO:0046872">
    <property type="term" value="F:metal ion binding"/>
    <property type="evidence" value="ECO:0007669"/>
    <property type="project" value="UniProtKB-KW"/>
</dbReference>
<dbReference type="InterPro" id="IPR006073">
    <property type="entry name" value="GTP-bd"/>
</dbReference>
<feature type="binding site" evidence="7">
    <location>
        <begin position="230"/>
        <end position="234"/>
    </location>
    <ligand>
        <name>GTP</name>
        <dbReference type="ChEBI" id="CHEBI:37565"/>
    </ligand>
</feature>
<dbReference type="KEGG" id="bon:A361_10305"/>
<dbReference type="GO" id="GO:0005525">
    <property type="term" value="F:GTP binding"/>
    <property type="evidence" value="ECO:0007669"/>
    <property type="project" value="UniProtKB-UniRule"/>
</dbReference>
<evidence type="ECO:0000256" key="2">
    <source>
        <dbReference type="ARBA" id="ARBA00022723"/>
    </source>
</evidence>
<keyword evidence="2 8" id="KW-0479">Metal-binding</keyword>
<feature type="binding site" evidence="7">
    <location>
        <begin position="205"/>
        <end position="212"/>
    </location>
    <ligand>
        <name>GTP</name>
        <dbReference type="ChEBI" id="CHEBI:37565"/>
    </ligand>
</feature>
<dbReference type="GO" id="GO:0043022">
    <property type="term" value="F:ribosome binding"/>
    <property type="evidence" value="ECO:0007669"/>
    <property type="project" value="TreeGrafter"/>
</dbReference>
<dbReference type="GO" id="GO:0003924">
    <property type="term" value="F:GTPase activity"/>
    <property type="evidence" value="ECO:0007669"/>
    <property type="project" value="UniProtKB-UniRule"/>
</dbReference>
<organism evidence="10 11">
    <name type="scientific">Cytobacillus oceanisediminis 2691</name>
    <dbReference type="NCBI Taxonomy" id="1196031"/>
    <lineage>
        <taxon>Bacteria</taxon>
        <taxon>Bacillati</taxon>
        <taxon>Bacillota</taxon>
        <taxon>Bacilli</taxon>
        <taxon>Bacillales</taxon>
        <taxon>Bacillaceae</taxon>
        <taxon>Cytobacillus</taxon>
    </lineage>
</organism>
<dbReference type="InterPro" id="IPR042108">
    <property type="entry name" value="GTPase_HflX_N_sf"/>
</dbReference>
<name>A0A160M9W6_9BACI</name>
<dbReference type="FunFam" id="3.40.50.11060:FF:000001">
    <property type="entry name" value="GTPase HflX"/>
    <property type="match status" value="1"/>
</dbReference>
<evidence type="ECO:0000256" key="1">
    <source>
        <dbReference type="ARBA" id="ARBA00022490"/>
    </source>
</evidence>
<keyword evidence="5 6" id="KW-0342">GTP-binding</keyword>
<dbReference type="AlphaFoldDB" id="A0A160M9W6"/>
<evidence type="ECO:0000256" key="8">
    <source>
        <dbReference type="PIRSR" id="PIRSR006809-2"/>
    </source>
</evidence>
<feature type="binding site" evidence="8">
    <location>
        <position position="212"/>
    </location>
    <ligand>
        <name>Mg(2+)</name>
        <dbReference type="ChEBI" id="CHEBI:18420"/>
    </ligand>
</feature>
<accession>A0A160M9W6</accession>
<dbReference type="InterPro" id="IPR030394">
    <property type="entry name" value="G_HFLX_dom"/>
</dbReference>
<dbReference type="HAMAP" id="MF_00900">
    <property type="entry name" value="GTPase_HflX"/>
    <property type="match status" value="1"/>
</dbReference>
<proteinExistence type="inferred from homology"/>
<comment type="cofactor">
    <cofactor evidence="8">
        <name>Mg(2+)</name>
        <dbReference type="ChEBI" id="CHEBI:18420"/>
    </cofactor>
</comment>
<evidence type="ECO:0000256" key="7">
    <source>
        <dbReference type="PIRSR" id="PIRSR006809-1"/>
    </source>
</evidence>
<evidence type="ECO:0000259" key="9">
    <source>
        <dbReference type="PROSITE" id="PS51705"/>
    </source>
</evidence>
<dbReference type="InterPro" id="IPR027417">
    <property type="entry name" value="P-loop_NTPase"/>
</dbReference>
<sequence>MERKPDYEKVILVGCHTDEDDQRFEYSMEELESLTETANGKVLASITQKRERVHPSTYIGKGKVEELAALQEEMEADIIIFNDELSPSQVRNLSADLDARIIDRTQLILDIFAQRARSKEGKLQVELAQLQYMLPRLSGQGVQLSRLGAGIGTRGPGESKLESDRRHIRRRIDDIKTQLSVIVQHRDRYRERRKKNKAFQIALVGYTNAGKSTIFNRLSEAESYEENQLFATLDPMTRKLILPSGFITLVTDTVGFIQDLPTTLIAAFRSTLEEVNEADLLLHVVDMSNPDYYQHEQTVNKLIEDLENDKIPQLTVYNKRDLKHPDFVPTARTETIQISAFEEDDRNELKRKIEQMILGMMKHYHVEVPSTEGKLLSQLKNETILRELTFNEDKELYVCKGYYLEDHQISGPLMKYTV</sequence>
<dbReference type="PROSITE" id="PS51705">
    <property type="entry name" value="G_HFLX"/>
    <property type="match status" value="1"/>
</dbReference>
<feature type="domain" description="Hflx-type G" evidence="9">
    <location>
        <begin position="199"/>
        <end position="361"/>
    </location>
</feature>
<dbReference type="SUPFAM" id="SSF52540">
    <property type="entry name" value="P-loop containing nucleoside triphosphate hydrolases"/>
    <property type="match status" value="1"/>
</dbReference>
<dbReference type="Gene3D" id="3.40.50.11060">
    <property type="entry name" value="GTPase HflX, N-terminal domain"/>
    <property type="match status" value="1"/>
</dbReference>
<dbReference type="Pfam" id="PF16360">
    <property type="entry name" value="GTP-bdg_M"/>
    <property type="match status" value="1"/>
</dbReference>
<keyword evidence="4 8" id="KW-0460">Magnesium</keyword>
<evidence type="ECO:0000313" key="11">
    <source>
        <dbReference type="Proteomes" id="UP000077856"/>
    </source>
</evidence>
<dbReference type="RefSeq" id="WP_019381826.1">
    <property type="nucleotide sequence ID" value="NZ_CP015506.1"/>
</dbReference>
<comment type="similarity">
    <text evidence="6">Belongs to the TRAFAC class OBG-HflX-like GTPase superfamily. HflX GTPase family.</text>
</comment>
<dbReference type="PIRSF" id="PIRSF006809">
    <property type="entry name" value="GTP-binding_hflX_prd"/>
    <property type="match status" value="1"/>
</dbReference>
<dbReference type="GO" id="GO:0005737">
    <property type="term" value="C:cytoplasm"/>
    <property type="evidence" value="ECO:0007669"/>
    <property type="project" value="UniProtKB-SubCell"/>
</dbReference>
<gene>
    <name evidence="6" type="primary">hflX</name>
    <name evidence="10" type="ORF">A361_10305</name>
</gene>
<dbReference type="CDD" id="cd01878">
    <property type="entry name" value="HflX"/>
    <property type="match status" value="1"/>
</dbReference>
<evidence type="ECO:0000256" key="5">
    <source>
        <dbReference type="ARBA" id="ARBA00023134"/>
    </source>
</evidence>
<dbReference type="PANTHER" id="PTHR10229">
    <property type="entry name" value="GTP-BINDING PROTEIN HFLX"/>
    <property type="match status" value="1"/>
</dbReference>
<comment type="subunit">
    <text evidence="6">Monomer. Associates with the 50S ribosomal subunit.</text>
</comment>
<feature type="binding site" evidence="7">
    <location>
        <begin position="318"/>
        <end position="321"/>
    </location>
    <ligand>
        <name>GTP</name>
        <dbReference type="ChEBI" id="CHEBI:37565"/>
    </ligand>
</feature>
<dbReference type="InterPro" id="IPR032305">
    <property type="entry name" value="GTP-bd_M"/>
</dbReference>
<dbReference type="EMBL" id="CP015506">
    <property type="protein sequence ID" value="AND39507.1"/>
    <property type="molecule type" value="Genomic_DNA"/>
</dbReference>
<evidence type="ECO:0000256" key="3">
    <source>
        <dbReference type="ARBA" id="ARBA00022741"/>
    </source>
</evidence>
<dbReference type="STRING" id="1196031.A361_10305"/>
<dbReference type="NCBIfam" id="TIGR03156">
    <property type="entry name" value="GTP_HflX"/>
    <property type="match status" value="1"/>
</dbReference>
<dbReference type="PANTHER" id="PTHR10229:SF0">
    <property type="entry name" value="GTP-BINDING PROTEIN 6-RELATED"/>
    <property type="match status" value="1"/>
</dbReference>
<evidence type="ECO:0000256" key="6">
    <source>
        <dbReference type="HAMAP-Rule" id="MF_00900"/>
    </source>
</evidence>
<evidence type="ECO:0000313" key="10">
    <source>
        <dbReference type="EMBL" id="AND39507.1"/>
    </source>
</evidence>
<dbReference type="eggNOG" id="COG2262">
    <property type="taxonomic scope" value="Bacteria"/>
</dbReference>
<dbReference type="Proteomes" id="UP000077856">
    <property type="component" value="Chromosome"/>
</dbReference>
<feature type="binding site" evidence="8">
    <location>
        <position position="232"/>
    </location>
    <ligand>
        <name>Mg(2+)</name>
        <dbReference type="ChEBI" id="CHEBI:18420"/>
    </ligand>
</feature>
<comment type="subcellular location">
    <subcellularLocation>
        <location evidence="6">Cytoplasm</location>
    </subcellularLocation>
    <text evidence="6">May associate with membranes.</text>
</comment>
<dbReference type="InterPro" id="IPR025121">
    <property type="entry name" value="GTPase_HflX_N"/>
</dbReference>
<evidence type="ECO:0000256" key="4">
    <source>
        <dbReference type="ARBA" id="ARBA00022842"/>
    </source>
</evidence>
<keyword evidence="1 6" id="KW-0963">Cytoplasm</keyword>
<keyword evidence="3 6" id="KW-0547">Nucleotide-binding</keyword>
<protein>
    <recommendedName>
        <fullName evidence="6">GTPase HflX</fullName>
    </recommendedName>
    <alternativeName>
        <fullName evidence="6">GTP-binding protein HflX</fullName>
    </alternativeName>
</protein>
<dbReference type="Gene3D" id="3.40.50.300">
    <property type="entry name" value="P-loop containing nucleotide triphosphate hydrolases"/>
    <property type="match status" value="1"/>
</dbReference>
<dbReference type="PRINTS" id="PR00326">
    <property type="entry name" value="GTP1OBG"/>
</dbReference>
<dbReference type="Gene3D" id="6.10.250.2860">
    <property type="match status" value="1"/>
</dbReference>